<sequence>MPKKGSDLLDTSEIREALQEQTVTIPFGPRLPAIGQGTWHIGDQPATRDQEINALRSGLDLGMKIIDTAEMYGEGKSEKLVGEAIKGRRDEVYLVSKVYPHNAGKGDIERACDRSLERLGTDYLDLYLLHWRGRVPLAETVAGMEKLREAGKIKRWGVSNFDTEDMEELIQVPNGRNCAVNQVLYHLGSRGIEYDLLPWHLDQEIPIMAYSPLAQGGSLRRELTTNKTVTEIAAKHEVTPLQIALAWTLRSGRVISIPKAGQEQHVRANAEAAAIQLSKDDLQQLDEAFPPPTRKMPLDII</sequence>
<dbReference type="PANTHER" id="PTHR43638:SF3">
    <property type="entry name" value="ALDEHYDE REDUCTASE"/>
    <property type="match status" value="1"/>
</dbReference>
<dbReference type="KEGG" id="pmar:B0X71_03760"/>
<dbReference type="PIRSF" id="PIRSF000097">
    <property type="entry name" value="AKR"/>
    <property type="match status" value="1"/>
</dbReference>
<accession>A0A1Q2KVU1</accession>
<feature type="binding site" evidence="2">
    <location>
        <position position="130"/>
    </location>
    <ligand>
        <name>substrate</name>
    </ligand>
</feature>
<gene>
    <name evidence="5" type="ORF">B0X71_03760</name>
</gene>
<feature type="active site" description="Proton donor" evidence="1">
    <location>
        <position position="72"/>
    </location>
</feature>
<organism evidence="5 6">
    <name type="scientific">Planococcus lenghuensis</name>
    <dbReference type="NCBI Taxonomy" id="2213202"/>
    <lineage>
        <taxon>Bacteria</taxon>
        <taxon>Bacillati</taxon>
        <taxon>Bacillota</taxon>
        <taxon>Bacilli</taxon>
        <taxon>Bacillales</taxon>
        <taxon>Caryophanaceae</taxon>
        <taxon>Planococcus</taxon>
    </lineage>
</organism>
<dbReference type="CDD" id="cd19138">
    <property type="entry name" value="AKR_YeaE"/>
    <property type="match status" value="1"/>
</dbReference>
<evidence type="ECO:0000256" key="1">
    <source>
        <dbReference type="PIRSR" id="PIRSR000097-1"/>
    </source>
</evidence>
<dbReference type="PRINTS" id="PR00069">
    <property type="entry name" value="ALDKETRDTASE"/>
</dbReference>
<dbReference type="SUPFAM" id="SSF51430">
    <property type="entry name" value="NAD(P)-linked oxidoreductase"/>
    <property type="match status" value="1"/>
</dbReference>
<reference evidence="5 6" key="1">
    <citation type="submission" date="2017-02" db="EMBL/GenBank/DDBJ databases">
        <title>The complete genomic sequence of a novel cold adapted crude oil-degrading bacterium Planococcus qaidamina Y42.</title>
        <authorList>
            <person name="Yang R."/>
        </authorList>
    </citation>
    <scope>NUCLEOTIDE SEQUENCE [LARGE SCALE GENOMIC DNA]</scope>
    <source>
        <strain evidence="5 6">Y42</strain>
    </source>
</reference>
<protein>
    <recommendedName>
        <fullName evidence="4">NADP-dependent oxidoreductase domain-containing protein</fullName>
    </recommendedName>
</protein>
<dbReference type="InterPro" id="IPR036812">
    <property type="entry name" value="NAD(P)_OxRdtase_dom_sf"/>
</dbReference>
<dbReference type="InterPro" id="IPR023210">
    <property type="entry name" value="NADP_OxRdtase_dom"/>
</dbReference>
<dbReference type="Proteomes" id="UP000188184">
    <property type="component" value="Chromosome"/>
</dbReference>
<feature type="domain" description="NADP-dependent oxidoreductase" evidence="4">
    <location>
        <begin position="34"/>
        <end position="288"/>
    </location>
</feature>
<dbReference type="InterPro" id="IPR020471">
    <property type="entry name" value="AKR"/>
</dbReference>
<evidence type="ECO:0000259" key="4">
    <source>
        <dbReference type="Pfam" id="PF00248"/>
    </source>
</evidence>
<evidence type="ECO:0000313" key="6">
    <source>
        <dbReference type="Proteomes" id="UP000188184"/>
    </source>
</evidence>
<evidence type="ECO:0000256" key="3">
    <source>
        <dbReference type="PIRSR" id="PIRSR000097-3"/>
    </source>
</evidence>
<evidence type="ECO:0000256" key="2">
    <source>
        <dbReference type="PIRSR" id="PIRSR000097-2"/>
    </source>
</evidence>
<dbReference type="Pfam" id="PF00248">
    <property type="entry name" value="Aldo_ket_red"/>
    <property type="match status" value="1"/>
</dbReference>
<feature type="site" description="Lowers pKa of active site Tyr" evidence="3">
    <location>
        <position position="97"/>
    </location>
</feature>
<proteinExistence type="predicted"/>
<name>A0A1Q2KVU1_9BACL</name>
<dbReference type="OrthoDB" id="9773828at2"/>
<dbReference type="Gene3D" id="3.20.20.100">
    <property type="entry name" value="NADP-dependent oxidoreductase domain"/>
    <property type="match status" value="1"/>
</dbReference>
<dbReference type="AlphaFoldDB" id="A0A1Q2KVU1"/>
<dbReference type="EMBL" id="CP019640">
    <property type="protein sequence ID" value="AQQ52311.1"/>
    <property type="molecule type" value="Genomic_DNA"/>
</dbReference>
<evidence type="ECO:0000313" key="5">
    <source>
        <dbReference type="EMBL" id="AQQ52311.1"/>
    </source>
</evidence>
<keyword evidence="6" id="KW-1185">Reference proteome</keyword>
<dbReference type="PANTHER" id="PTHR43638">
    <property type="entry name" value="OXIDOREDUCTASE, ALDO/KETO REDUCTASE FAMILY PROTEIN"/>
    <property type="match status" value="1"/>
</dbReference>
<dbReference type="GO" id="GO:0016491">
    <property type="term" value="F:oxidoreductase activity"/>
    <property type="evidence" value="ECO:0007669"/>
    <property type="project" value="InterPro"/>
</dbReference>